<evidence type="ECO:0000313" key="2">
    <source>
        <dbReference type="Proteomes" id="UP000324832"/>
    </source>
</evidence>
<reference evidence="1 2" key="1">
    <citation type="submission" date="2017-07" db="EMBL/GenBank/DDBJ databases">
        <authorList>
            <person name="Talla V."/>
            <person name="Backstrom N."/>
        </authorList>
    </citation>
    <scope>NUCLEOTIDE SEQUENCE [LARGE SCALE GENOMIC DNA]</scope>
</reference>
<dbReference type="EMBL" id="FZQP02007025">
    <property type="protein sequence ID" value="VVD05824.1"/>
    <property type="molecule type" value="Genomic_DNA"/>
</dbReference>
<gene>
    <name evidence="1" type="ORF">LSINAPIS_LOCUS15288</name>
</gene>
<proteinExistence type="predicted"/>
<organism evidence="1 2">
    <name type="scientific">Leptidea sinapis</name>
    <dbReference type="NCBI Taxonomy" id="189913"/>
    <lineage>
        <taxon>Eukaryota</taxon>
        <taxon>Metazoa</taxon>
        <taxon>Ecdysozoa</taxon>
        <taxon>Arthropoda</taxon>
        <taxon>Hexapoda</taxon>
        <taxon>Insecta</taxon>
        <taxon>Pterygota</taxon>
        <taxon>Neoptera</taxon>
        <taxon>Endopterygota</taxon>
        <taxon>Lepidoptera</taxon>
        <taxon>Glossata</taxon>
        <taxon>Ditrysia</taxon>
        <taxon>Papilionoidea</taxon>
        <taxon>Pieridae</taxon>
        <taxon>Dismorphiinae</taxon>
        <taxon>Leptidea</taxon>
    </lineage>
</organism>
<evidence type="ECO:0000313" key="1">
    <source>
        <dbReference type="EMBL" id="VVD05824.1"/>
    </source>
</evidence>
<keyword evidence="2" id="KW-1185">Reference proteome</keyword>
<dbReference type="AlphaFoldDB" id="A0A5E4R5J8"/>
<protein>
    <submittedName>
        <fullName evidence="1">Uncharacterized protein</fullName>
    </submittedName>
</protein>
<dbReference type="Proteomes" id="UP000324832">
    <property type="component" value="Unassembled WGS sequence"/>
</dbReference>
<accession>A0A5E4R5J8</accession>
<name>A0A5E4R5J8_9NEOP</name>
<sequence>MPADDVSDLRDVVDAINKLCDTMKSSNYDDIKENPEPTVETQTMQRYTENESHDKVTFKLCHVKNLSNTGIDINVPVHTVEASEKDNTEKIVLVSETDDPKKTVEGSRIGIPVQTVETSAIEIPDNVLEASEEVVLEKTVESFVVSIPVQIVDEYENEAYDQVADDVSETEQLVTVCEPMSEYYTASSEVSLVSDDMSHLAKDNYAESLMSDEIPVGMEESGDGRDSVTAGHVAAMREKFESMTRTNTPCPDLMRSVSPFELFRKTPSPDHLDKIN</sequence>